<dbReference type="EMBL" id="BAAAVM010000101">
    <property type="protein sequence ID" value="GAA2770982.1"/>
    <property type="molecule type" value="Genomic_DNA"/>
</dbReference>
<sequence>MTRRGPARQRWLYSVVPPEGRQAANAALGSVSGTMTIVGAALGGALAAWSAGGAILAAAGLQLAAVVPLLLVRRPGARSGAGARRASLRSDVLEGFTVLRGLPLARSVIWIGIAWGFIGGAYNVLLAAYVTYQLHGSSVTLAAFYVVDGAATIIGSALAARLSTPRHLPGTRSPTGCRAPRGPRCSCPETRCSARSCSAGCGRRAV</sequence>
<feature type="transmembrane region" description="Helical" evidence="6">
    <location>
        <begin position="142"/>
        <end position="162"/>
    </location>
</feature>
<name>A0ABN3UY23_9ACTN</name>
<keyword evidence="8" id="KW-1185">Reference proteome</keyword>
<comment type="caution">
    <text evidence="7">The sequence shown here is derived from an EMBL/GenBank/DDBJ whole genome shotgun (WGS) entry which is preliminary data.</text>
</comment>
<organism evidence="7 8">
    <name type="scientific">Streptomyces rameus</name>
    <dbReference type="NCBI Taxonomy" id="68261"/>
    <lineage>
        <taxon>Bacteria</taxon>
        <taxon>Bacillati</taxon>
        <taxon>Actinomycetota</taxon>
        <taxon>Actinomycetes</taxon>
        <taxon>Kitasatosporales</taxon>
        <taxon>Streptomycetaceae</taxon>
        <taxon>Streptomyces</taxon>
    </lineage>
</organism>
<dbReference type="PANTHER" id="PTHR23513">
    <property type="entry name" value="INTEGRAL MEMBRANE EFFLUX PROTEIN-RELATED"/>
    <property type="match status" value="1"/>
</dbReference>
<evidence type="ECO:0000256" key="2">
    <source>
        <dbReference type="ARBA" id="ARBA00022475"/>
    </source>
</evidence>
<evidence type="ECO:0000256" key="3">
    <source>
        <dbReference type="ARBA" id="ARBA00022692"/>
    </source>
</evidence>
<dbReference type="InterPro" id="IPR011701">
    <property type="entry name" value="MFS"/>
</dbReference>
<evidence type="ECO:0000256" key="4">
    <source>
        <dbReference type="ARBA" id="ARBA00022989"/>
    </source>
</evidence>
<keyword evidence="2" id="KW-1003">Cell membrane</keyword>
<feature type="transmembrane region" description="Helical" evidence="6">
    <location>
        <begin position="54"/>
        <end position="72"/>
    </location>
</feature>
<dbReference type="RefSeq" id="WP_345056901.1">
    <property type="nucleotide sequence ID" value="NZ_BAAAVM010000101.1"/>
</dbReference>
<feature type="transmembrane region" description="Helical" evidence="6">
    <location>
        <begin position="108"/>
        <end position="130"/>
    </location>
</feature>
<protein>
    <recommendedName>
        <fullName evidence="9">MFS transporter</fullName>
    </recommendedName>
</protein>
<proteinExistence type="predicted"/>
<accession>A0ABN3UY23</accession>
<dbReference type="InterPro" id="IPR036259">
    <property type="entry name" value="MFS_trans_sf"/>
</dbReference>
<reference evidence="7 8" key="1">
    <citation type="journal article" date="2019" name="Int. J. Syst. Evol. Microbiol.">
        <title>The Global Catalogue of Microorganisms (GCM) 10K type strain sequencing project: providing services to taxonomists for standard genome sequencing and annotation.</title>
        <authorList>
            <consortium name="The Broad Institute Genomics Platform"/>
            <consortium name="The Broad Institute Genome Sequencing Center for Infectious Disease"/>
            <person name="Wu L."/>
            <person name="Ma J."/>
        </authorList>
    </citation>
    <scope>NUCLEOTIDE SEQUENCE [LARGE SCALE GENOMIC DNA]</scope>
    <source>
        <strain evidence="7 8">JCM 11574</strain>
    </source>
</reference>
<feature type="transmembrane region" description="Helical" evidence="6">
    <location>
        <begin position="26"/>
        <end position="48"/>
    </location>
</feature>
<evidence type="ECO:0000313" key="8">
    <source>
        <dbReference type="Proteomes" id="UP001500893"/>
    </source>
</evidence>
<comment type="subcellular location">
    <subcellularLocation>
        <location evidence="1">Cell membrane</location>
        <topology evidence="1">Multi-pass membrane protein</topology>
    </subcellularLocation>
</comment>
<evidence type="ECO:0000256" key="5">
    <source>
        <dbReference type="ARBA" id="ARBA00023136"/>
    </source>
</evidence>
<evidence type="ECO:0000256" key="1">
    <source>
        <dbReference type="ARBA" id="ARBA00004651"/>
    </source>
</evidence>
<dbReference type="Proteomes" id="UP001500893">
    <property type="component" value="Unassembled WGS sequence"/>
</dbReference>
<evidence type="ECO:0000313" key="7">
    <source>
        <dbReference type="EMBL" id="GAA2770982.1"/>
    </source>
</evidence>
<dbReference type="Pfam" id="PF07690">
    <property type="entry name" value="MFS_1"/>
    <property type="match status" value="1"/>
</dbReference>
<dbReference type="SUPFAM" id="SSF103473">
    <property type="entry name" value="MFS general substrate transporter"/>
    <property type="match status" value="1"/>
</dbReference>
<keyword evidence="4 6" id="KW-1133">Transmembrane helix</keyword>
<dbReference type="PANTHER" id="PTHR23513:SF11">
    <property type="entry name" value="STAPHYLOFERRIN A TRANSPORTER"/>
    <property type="match status" value="1"/>
</dbReference>
<keyword evidence="5 6" id="KW-0472">Membrane</keyword>
<keyword evidence="3 6" id="KW-0812">Transmembrane</keyword>
<gene>
    <name evidence="7" type="ORF">GCM10010521_55610</name>
</gene>
<evidence type="ECO:0000256" key="6">
    <source>
        <dbReference type="SAM" id="Phobius"/>
    </source>
</evidence>
<evidence type="ECO:0008006" key="9">
    <source>
        <dbReference type="Google" id="ProtNLM"/>
    </source>
</evidence>
<dbReference type="Gene3D" id="1.20.1250.20">
    <property type="entry name" value="MFS general substrate transporter like domains"/>
    <property type="match status" value="1"/>
</dbReference>